<accession>A0A2R5ESP5</accession>
<dbReference type="PANTHER" id="PTHR34820:SF4">
    <property type="entry name" value="INNER MEMBRANE PROTEIN YEBZ"/>
    <property type="match status" value="1"/>
</dbReference>
<dbReference type="EMBL" id="BDQX01000171">
    <property type="protein sequence ID" value="GBG08689.1"/>
    <property type="molecule type" value="Genomic_DNA"/>
</dbReference>
<comment type="subcellular location">
    <subcellularLocation>
        <location evidence="1">Cell membrane</location>
        <topology evidence="1">Multi-pass membrane protein</topology>
    </subcellularLocation>
</comment>
<evidence type="ECO:0000259" key="7">
    <source>
        <dbReference type="Pfam" id="PF05425"/>
    </source>
</evidence>
<dbReference type="InterPro" id="IPR032694">
    <property type="entry name" value="CopC/D"/>
</dbReference>
<dbReference type="InterPro" id="IPR008457">
    <property type="entry name" value="Cu-R_CopD_dom"/>
</dbReference>
<protein>
    <submittedName>
        <fullName evidence="8">Copper transporter</fullName>
    </submittedName>
</protein>
<feature type="transmembrane region" description="Helical" evidence="6">
    <location>
        <begin position="7"/>
        <end position="26"/>
    </location>
</feature>
<evidence type="ECO:0000313" key="9">
    <source>
        <dbReference type="Proteomes" id="UP000245202"/>
    </source>
</evidence>
<keyword evidence="9" id="KW-1185">Reference proteome</keyword>
<feature type="transmembrane region" description="Helical" evidence="6">
    <location>
        <begin position="218"/>
        <end position="237"/>
    </location>
</feature>
<feature type="transmembrane region" description="Helical" evidence="6">
    <location>
        <begin position="340"/>
        <end position="360"/>
    </location>
</feature>
<evidence type="ECO:0000256" key="4">
    <source>
        <dbReference type="ARBA" id="ARBA00022989"/>
    </source>
</evidence>
<organism evidence="8 9">
    <name type="scientific">Paenibacillus agaridevorans</name>
    <dbReference type="NCBI Taxonomy" id="171404"/>
    <lineage>
        <taxon>Bacteria</taxon>
        <taxon>Bacillati</taxon>
        <taxon>Bacillota</taxon>
        <taxon>Bacilli</taxon>
        <taxon>Bacillales</taxon>
        <taxon>Paenibacillaceae</taxon>
        <taxon>Paenibacillus</taxon>
    </lineage>
</organism>
<evidence type="ECO:0000256" key="1">
    <source>
        <dbReference type="ARBA" id="ARBA00004651"/>
    </source>
</evidence>
<dbReference type="RefSeq" id="WP_108993583.1">
    <property type="nucleotide sequence ID" value="NZ_BDQX01000171.1"/>
</dbReference>
<evidence type="ECO:0000313" key="8">
    <source>
        <dbReference type="EMBL" id="GBG08689.1"/>
    </source>
</evidence>
<keyword evidence="4 6" id="KW-1133">Transmembrane helix</keyword>
<comment type="caution">
    <text evidence="8">The sequence shown here is derived from an EMBL/GenBank/DDBJ whole genome shotgun (WGS) entry which is preliminary data.</text>
</comment>
<dbReference type="GO" id="GO:0005886">
    <property type="term" value="C:plasma membrane"/>
    <property type="evidence" value="ECO:0007669"/>
    <property type="project" value="UniProtKB-SubCell"/>
</dbReference>
<feature type="transmembrane region" description="Helical" evidence="6">
    <location>
        <begin position="142"/>
        <end position="166"/>
    </location>
</feature>
<reference evidence="8 9" key="1">
    <citation type="submission" date="2017-08" db="EMBL/GenBank/DDBJ databases">
        <title>Substantial Increase in Enzyme Production by Combined Drug-Resistance Mutations in Paenibacillus agaridevorans.</title>
        <authorList>
            <person name="Tanaka Y."/>
            <person name="Funane K."/>
            <person name="Hosaka T."/>
            <person name="Shiwa Y."/>
            <person name="Fujita N."/>
            <person name="Miyazaki T."/>
            <person name="Yoshikawa H."/>
            <person name="Murakami K."/>
            <person name="Kasahara K."/>
            <person name="Inaoka T."/>
            <person name="Hiraga Y."/>
            <person name="Ochi K."/>
        </authorList>
    </citation>
    <scope>NUCLEOTIDE SEQUENCE [LARGE SCALE GENOMIC DNA]</scope>
    <source>
        <strain evidence="8 9">T-3040</strain>
    </source>
</reference>
<keyword evidence="5 6" id="KW-0472">Membrane</keyword>
<gene>
    <name evidence="8" type="ORF">PAT3040_03281</name>
</gene>
<dbReference type="AlphaFoldDB" id="A0A2R5ESP5"/>
<feature type="domain" description="Copper resistance protein D" evidence="7">
    <location>
        <begin position="174"/>
        <end position="271"/>
    </location>
</feature>
<name>A0A2R5ESP5_9BACL</name>
<feature type="transmembrane region" description="Helical" evidence="6">
    <location>
        <begin position="86"/>
        <end position="103"/>
    </location>
</feature>
<feature type="transmembrane region" description="Helical" evidence="6">
    <location>
        <begin position="38"/>
        <end position="66"/>
    </location>
</feature>
<dbReference type="Pfam" id="PF05425">
    <property type="entry name" value="CopD"/>
    <property type="match status" value="1"/>
</dbReference>
<feature type="transmembrane region" description="Helical" evidence="6">
    <location>
        <begin position="311"/>
        <end position="333"/>
    </location>
</feature>
<evidence type="ECO:0000256" key="5">
    <source>
        <dbReference type="ARBA" id="ARBA00023136"/>
    </source>
</evidence>
<evidence type="ECO:0000256" key="3">
    <source>
        <dbReference type="ARBA" id="ARBA00022692"/>
    </source>
</evidence>
<proteinExistence type="predicted"/>
<feature type="transmembrane region" description="Helical" evidence="6">
    <location>
        <begin position="178"/>
        <end position="198"/>
    </location>
</feature>
<dbReference type="PANTHER" id="PTHR34820">
    <property type="entry name" value="INNER MEMBRANE PROTEIN YEBZ"/>
    <property type="match status" value="1"/>
</dbReference>
<keyword evidence="2" id="KW-1003">Cell membrane</keyword>
<dbReference type="GO" id="GO:0006825">
    <property type="term" value="P:copper ion transport"/>
    <property type="evidence" value="ECO:0007669"/>
    <property type="project" value="InterPro"/>
</dbReference>
<sequence>MIYISEGLLYICFAILTGSLLLRLIPERLRPSIHVPDGVLLACVAAIPVLSFVPLHSLAMLFSTQFEISYGEMMRSILIDVNSGKAWVWTVVGSAGLIVLLGVKSFRKDRHLPKIALFVTLLLIVWLGYASHASSLSPTKGLIIHTAHFLGFTVWIGILFVAGWFAKDDRNWPAFLGWFSPVAIGAVILTLAAGFTLMTFTTQDYVKSWILPYGQALLLKHALILPLLVFAFTNGFLYRKMSLNNESFSPRVWLKAEGVVALLVLAATAVLGQQAPPHNVQETLQVESPSPLFTRIFQAPYSPDMDFTFNWTGSGLMLFAAALIMLGGIIAMYRARRPAFALAMGIFAAVFAYLGAMFSMA</sequence>
<evidence type="ECO:0000256" key="6">
    <source>
        <dbReference type="SAM" id="Phobius"/>
    </source>
</evidence>
<feature type="transmembrane region" description="Helical" evidence="6">
    <location>
        <begin position="115"/>
        <end position="136"/>
    </location>
</feature>
<keyword evidence="3 6" id="KW-0812">Transmembrane</keyword>
<evidence type="ECO:0000256" key="2">
    <source>
        <dbReference type="ARBA" id="ARBA00022475"/>
    </source>
</evidence>
<dbReference type="Proteomes" id="UP000245202">
    <property type="component" value="Unassembled WGS sequence"/>
</dbReference>
<feature type="transmembrane region" description="Helical" evidence="6">
    <location>
        <begin position="258"/>
        <end position="275"/>
    </location>
</feature>